<name>A0A5C3Q4N8_9AGAR</name>
<protein>
    <submittedName>
        <fullName evidence="2">Uncharacterized protein</fullName>
    </submittedName>
</protein>
<keyword evidence="1" id="KW-1133">Transmembrane helix</keyword>
<feature type="transmembrane region" description="Helical" evidence="1">
    <location>
        <begin position="220"/>
        <end position="243"/>
    </location>
</feature>
<reference evidence="2 3" key="1">
    <citation type="journal article" date="2019" name="Nat. Ecol. Evol.">
        <title>Megaphylogeny resolves global patterns of mushroom evolution.</title>
        <authorList>
            <person name="Varga T."/>
            <person name="Krizsan K."/>
            <person name="Foldi C."/>
            <person name="Dima B."/>
            <person name="Sanchez-Garcia M."/>
            <person name="Sanchez-Ramirez S."/>
            <person name="Szollosi G.J."/>
            <person name="Szarkandi J.G."/>
            <person name="Papp V."/>
            <person name="Albert L."/>
            <person name="Andreopoulos W."/>
            <person name="Angelini C."/>
            <person name="Antonin V."/>
            <person name="Barry K.W."/>
            <person name="Bougher N.L."/>
            <person name="Buchanan P."/>
            <person name="Buyck B."/>
            <person name="Bense V."/>
            <person name="Catcheside P."/>
            <person name="Chovatia M."/>
            <person name="Cooper J."/>
            <person name="Damon W."/>
            <person name="Desjardin D."/>
            <person name="Finy P."/>
            <person name="Geml J."/>
            <person name="Haridas S."/>
            <person name="Hughes K."/>
            <person name="Justo A."/>
            <person name="Karasinski D."/>
            <person name="Kautmanova I."/>
            <person name="Kiss B."/>
            <person name="Kocsube S."/>
            <person name="Kotiranta H."/>
            <person name="LaButti K.M."/>
            <person name="Lechner B.E."/>
            <person name="Liimatainen K."/>
            <person name="Lipzen A."/>
            <person name="Lukacs Z."/>
            <person name="Mihaltcheva S."/>
            <person name="Morgado L.N."/>
            <person name="Niskanen T."/>
            <person name="Noordeloos M.E."/>
            <person name="Ohm R.A."/>
            <person name="Ortiz-Santana B."/>
            <person name="Ovrebo C."/>
            <person name="Racz N."/>
            <person name="Riley R."/>
            <person name="Savchenko A."/>
            <person name="Shiryaev A."/>
            <person name="Soop K."/>
            <person name="Spirin V."/>
            <person name="Szebenyi C."/>
            <person name="Tomsovsky M."/>
            <person name="Tulloss R.E."/>
            <person name="Uehling J."/>
            <person name="Grigoriev I.V."/>
            <person name="Vagvolgyi C."/>
            <person name="Papp T."/>
            <person name="Martin F.M."/>
            <person name="Miettinen O."/>
            <person name="Hibbett D.S."/>
            <person name="Nagy L.G."/>
        </authorList>
    </citation>
    <scope>NUCLEOTIDE SEQUENCE [LARGE SCALE GENOMIC DNA]</scope>
    <source>
        <strain evidence="2 3">CBS 309.79</strain>
    </source>
</reference>
<feature type="transmembrane region" description="Helical" evidence="1">
    <location>
        <begin position="62"/>
        <end position="82"/>
    </location>
</feature>
<sequence>MEYYYEPASVTCASGLYTDFPALLASTSVSTIAYALHLAIGGAAVLFLLNQGRRKSPNRLRHLLFITTLLILGTFNISLYLVSVTICQRRAVEGANFERYRESRCTEINDLLRSNGLEELACSEDETAGFQPIIISAGLDLTRGLDVTGLLIGILAQGYLLFRCHLLVGRRLVTGLMGLLYVATTAFGITNIIFLPGGAWKTASSTPTPAPRTLHTHIAYIYFALCLLFNVLANILIVSRLFLLRARLRNALGKEHGKMYAGVMAMLLESSMVYSGVLVVGFAALPGDGGAESLFHPLVAQSEALAAELIILRFAIGRSLSRDDVVSVTKPKPNHDPNNSDAELMRENERVGGMGIMGVVSRGLGLTRFASREDHVTQDTLEIGRLANVPVAKTTFSEFPSSVAAVLNSQRGGESSDQTGTR</sequence>
<dbReference type="EMBL" id="ML178853">
    <property type="protein sequence ID" value="TFK96942.1"/>
    <property type="molecule type" value="Genomic_DNA"/>
</dbReference>
<keyword evidence="1" id="KW-0472">Membrane</keyword>
<dbReference type="Proteomes" id="UP000305067">
    <property type="component" value="Unassembled WGS sequence"/>
</dbReference>
<evidence type="ECO:0000313" key="2">
    <source>
        <dbReference type="EMBL" id="TFK96942.1"/>
    </source>
</evidence>
<organism evidence="2 3">
    <name type="scientific">Pterulicium gracile</name>
    <dbReference type="NCBI Taxonomy" id="1884261"/>
    <lineage>
        <taxon>Eukaryota</taxon>
        <taxon>Fungi</taxon>
        <taxon>Dikarya</taxon>
        <taxon>Basidiomycota</taxon>
        <taxon>Agaricomycotina</taxon>
        <taxon>Agaricomycetes</taxon>
        <taxon>Agaricomycetidae</taxon>
        <taxon>Agaricales</taxon>
        <taxon>Pleurotineae</taxon>
        <taxon>Pterulaceae</taxon>
        <taxon>Pterulicium</taxon>
    </lineage>
</organism>
<feature type="transmembrane region" description="Helical" evidence="1">
    <location>
        <begin position="263"/>
        <end position="286"/>
    </location>
</feature>
<accession>A0A5C3Q4N8</accession>
<feature type="transmembrane region" description="Helical" evidence="1">
    <location>
        <begin position="31"/>
        <end position="50"/>
    </location>
</feature>
<proteinExistence type="predicted"/>
<dbReference type="OrthoDB" id="2641762at2759"/>
<keyword evidence="1" id="KW-0812">Transmembrane</keyword>
<dbReference type="AlphaFoldDB" id="A0A5C3Q4N8"/>
<evidence type="ECO:0000313" key="3">
    <source>
        <dbReference type="Proteomes" id="UP000305067"/>
    </source>
</evidence>
<evidence type="ECO:0000256" key="1">
    <source>
        <dbReference type="SAM" id="Phobius"/>
    </source>
</evidence>
<feature type="transmembrane region" description="Helical" evidence="1">
    <location>
        <begin position="147"/>
        <end position="166"/>
    </location>
</feature>
<keyword evidence="3" id="KW-1185">Reference proteome</keyword>
<feature type="transmembrane region" description="Helical" evidence="1">
    <location>
        <begin position="178"/>
        <end position="200"/>
    </location>
</feature>
<gene>
    <name evidence="2" type="ORF">BDV98DRAFT_607980</name>
</gene>